<evidence type="ECO:0000313" key="2">
    <source>
        <dbReference type="EMBL" id="OGI77513.1"/>
    </source>
</evidence>
<protein>
    <submittedName>
        <fullName evidence="2">Uncharacterized protein</fullName>
    </submittedName>
</protein>
<accession>A0A1F6W6I3</accession>
<feature type="transmembrane region" description="Helical" evidence="1">
    <location>
        <begin position="35"/>
        <end position="55"/>
    </location>
</feature>
<keyword evidence="1" id="KW-0472">Membrane</keyword>
<reference evidence="2 3" key="1">
    <citation type="journal article" date="2016" name="Nat. Commun.">
        <title>Thousands of microbial genomes shed light on interconnected biogeochemical processes in an aquifer system.</title>
        <authorList>
            <person name="Anantharaman K."/>
            <person name="Brown C.T."/>
            <person name="Hug L.A."/>
            <person name="Sharon I."/>
            <person name="Castelle C.J."/>
            <person name="Probst A.J."/>
            <person name="Thomas B.C."/>
            <person name="Singh A."/>
            <person name="Wilkins M.J."/>
            <person name="Karaoz U."/>
            <person name="Brodie E.L."/>
            <person name="Williams K.H."/>
            <person name="Hubbard S.S."/>
            <person name="Banfield J.F."/>
        </authorList>
    </citation>
    <scope>NUCLEOTIDE SEQUENCE [LARGE SCALE GENOMIC DNA]</scope>
</reference>
<keyword evidence="1" id="KW-1133">Transmembrane helix</keyword>
<dbReference type="AlphaFoldDB" id="A0A1F6W6I3"/>
<proteinExistence type="predicted"/>
<dbReference type="Proteomes" id="UP000177777">
    <property type="component" value="Unassembled WGS sequence"/>
</dbReference>
<evidence type="ECO:0000256" key="1">
    <source>
        <dbReference type="SAM" id="Phobius"/>
    </source>
</evidence>
<comment type="caution">
    <text evidence="2">The sequence shown here is derived from an EMBL/GenBank/DDBJ whole genome shotgun (WGS) entry which is preliminary data.</text>
</comment>
<organism evidence="2 3">
    <name type="scientific">Candidatus Nomurabacteria bacterium RIFCSPHIGHO2_02_FULL_41_18</name>
    <dbReference type="NCBI Taxonomy" id="1801754"/>
    <lineage>
        <taxon>Bacteria</taxon>
        <taxon>Candidatus Nomuraibacteriota</taxon>
    </lineage>
</organism>
<dbReference type="STRING" id="1801754.A3D42_02945"/>
<gene>
    <name evidence="2" type="ORF">A3D42_02945</name>
</gene>
<evidence type="ECO:0000313" key="3">
    <source>
        <dbReference type="Proteomes" id="UP000177777"/>
    </source>
</evidence>
<dbReference type="EMBL" id="MFUE01000014">
    <property type="protein sequence ID" value="OGI77513.1"/>
    <property type="molecule type" value="Genomic_DNA"/>
</dbReference>
<keyword evidence="1" id="KW-0812">Transmembrane</keyword>
<sequence>MDPESKKLLEENLRLSQENNVILLKLKRSMQVRRFVSIIYWTLIVGSAVGAYYFIQPYIDQMVNIYGGAKDDLENFNQLFQNLKN</sequence>
<name>A0A1F6W6I3_9BACT</name>